<dbReference type="AlphaFoldDB" id="A0A836KCJ5"/>
<evidence type="ECO:0000256" key="1">
    <source>
        <dbReference type="SAM" id="MobiDB-lite"/>
    </source>
</evidence>
<accession>A0A836KCJ5</accession>
<comment type="caution">
    <text evidence="2">The sequence shown here is derived from an EMBL/GenBank/DDBJ whole genome shotgun (WGS) entry which is preliminary data.</text>
</comment>
<protein>
    <submittedName>
        <fullName evidence="2">Uncharacterized protein</fullName>
    </submittedName>
</protein>
<evidence type="ECO:0000313" key="2">
    <source>
        <dbReference type="EMBL" id="KAG5468726.1"/>
    </source>
</evidence>
<sequence length="312" mass="33381">MSRTSRPCVRVTASLDTAADAGCEKAPHSNGDDGGCRGPYVEASPCGAAVRAPSLEQCLQAGCPARLIDNPQHAPAALQERYALLRDDGDLGPRLMHMALAMVCAVVPTSPRPLSVARQIFQDLQQQQQCLHQERDSYSREVAERAGAVVSPAAAAAHRECARFFPCVEVLLDHPQPAFTVQIFDKATGRVCARFPVPCEADTKAATPASRPQELQVQLHPSFSHARRGMADVALSVLEKMKAMTMLAEARRPQQRRGAPFDTSHACAVRFHDSRDGLLTESLGGDAAVAGKAVSGGSDSGKHISGRTPLFR</sequence>
<feature type="region of interest" description="Disordered" evidence="1">
    <location>
        <begin position="291"/>
        <end position="312"/>
    </location>
</feature>
<dbReference type="RefSeq" id="XP_067689433.1">
    <property type="nucleotide sequence ID" value="XM_067833330.1"/>
</dbReference>
<organism evidence="2 3">
    <name type="scientific">Leishmania enriettii</name>
    <dbReference type="NCBI Taxonomy" id="5663"/>
    <lineage>
        <taxon>Eukaryota</taxon>
        <taxon>Discoba</taxon>
        <taxon>Euglenozoa</taxon>
        <taxon>Kinetoplastea</taxon>
        <taxon>Metakinetoplastina</taxon>
        <taxon>Trypanosomatida</taxon>
        <taxon>Trypanosomatidae</taxon>
        <taxon>Leishmaniinae</taxon>
        <taxon>Leishmania</taxon>
    </lineage>
</organism>
<evidence type="ECO:0000313" key="3">
    <source>
        <dbReference type="Proteomes" id="UP000674179"/>
    </source>
</evidence>
<keyword evidence="3" id="KW-1185">Reference proteome</keyword>
<gene>
    <name evidence="2" type="ORF">CUR178_01561</name>
</gene>
<name>A0A836KCJ5_LEIEN</name>
<dbReference type="EMBL" id="JAFHKP010000034">
    <property type="protein sequence ID" value="KAG5468726.1"/>
    <property type="molecule type" value="Genomic_DNA"/>
</dbReference>
<dbReference type="Proteomes" id="UP000674179">
    <property type="component" value="Chromosome 34"/>
</dbReference>
<reference evidence="2 3" key="1">
    <citation type="submission" date="2021-02" db="EMBL/GenBank/DDBJ databases">
        <title>Leishmania (Mundinia) enrietti genome sequencing and assembly.</title>
        <authorList>
            <person name="Almutairi H."/>
            <person name="Gatherer D."/>
        </authorList>
    </citation>
    <scope>NUCLEOTIDE SEQUENCE [LARGE SCALE GENOMIC DNA]</scope>
    <source>
        <strain evidence="2">CUR178</strain>
    </source>
</reference>
<dbReference type="OrthoDB" id="264898at2759"/>
<dbReference type="KEGG" id="lenr:94168840"/>
<proteinExistence type="predicted"/>
<dbReference type="GeneID" id="94168840"/>